<name>A0ABS1LBP8_9ACTN</name>
<dbReference type="RefSeq" id="WP_201938861.1">
    <property type="nucleotide sequence ID" value="NZ_JAERSG010000005.1"/>
</dbReference>
<comment type="caution">
    <text evidence="2">The sequence shown here is derived from an EMBL/GenBank/DDBJ whole genome shotgun (WGS) entry which is preliminary data.</text>
</comment>
<evidence type="ECO:0000313" key="2">
    <source>
        <dbReference type="EMBL" id="MBL0749118.1"/>
    </source>
</evidence>
<feature type="transmembrane region" description="Helical" evidence="1">
    <location>
        <begin position="74"/>
        <end position="95"/>
    </location>
</feature>
<evidence type="ECO:0000256" key="1">
    <source>
        <dbReference type="SAM" id="Phobius"/>
    </source>
</evidence>
<protein>
    <recommendedName>
        <fullName evidence="4">O-antigen ligase domain-containing protein</fullName>
    </recommendedName>
</protein>
<feature type="transmembrane region" description="Helical" evidence="1">
    <location>
        <begin position="309"/>
        <end position="326"/>
    </location>
</feature>
<dbReference type="EMBL" id="JAERSG010000005">
    <property type="protein sequence ID" value="MBL0749118.1"/>
    <property type="molecule type" value="Genomic_DNA"/>
</dbReference>
<gene>
    <name evidence="2" type="ORF">JI751_15970</name>
</gene>
<sequence length="387" mass="40746">MSTKNTPWALPDKTVARADEADREIRMSDFALLALLPVRSIAVAGFPLNELAIVALIGLCLFRSPRGGARLPVQVVLTIGGLLAVLTYSGLANVGSNEADWTRRVGHVVIMAGLIWAGGTGRLSLRSAGAGMATGFAVVIGLAIVKVGGDYYPGRLTGYLADPNAAAYFIAVVGIIAIFFCDERTKVRIAVAVPIVVGLVLVYSRTGLLAGVFAAVWLLLGRRLGQVAGAVLALVMVWAVNNIPESLTTVGPFSDRSGSDKLRLRIIAQEQVELAGAPWYGNGPGSATVEIRNLTFYFHNSYLATRQEGGWVALVLVLLLLAYCFVRLSAQSRNGDLQAAACQAAIISTGVMAITLGEVLLDTPVSVVVAFALGHALRRPAEDPPDG</sequence>
<proteinExistence type="predicted"/>
<keyword evidence="3" id="KW-1185">Reference proteome</keyword>
<feature type="transmembrane region" description="Helical" evidence="1">
    <location>
        <begin position="125"/>
        <end position="145"/>
    </location>
</feature>
<dbReference type="InterPro" id="IPR051533">
    <property type="entry name" value="WaaL-like"/>
</dbReference>
<feature type="transmembrane region" description="Helical" evidence="1">
    <location>
        <begin position="101"/>
        <end position="118"/>
    </location>
</feature>
<evidence type="ECO:0000313" key="3">
    <source>
        <dbReference type="Proteomes" id="UP000636918"/>
    </source>
</evidence>
<dbReference type="PANTHER" id="PTHR37422">
    <property type="entry name" value="TEICHURONIC ACID BIOSYNTHESIS PROTEIN TUAE"/>
    <property type="match status" value="1"/>
</dbReference>
<keyword evidence="1" id="KW-1133">Transmembrane helix</keyword>
<keyword evidence="1" id="KW-0472">Membrane</keyword>
<feature type="transmembrane region" description="Helical" evidence="1">
    <location>
        <begin position="189"/>
        <end position="220"/>
    </location>
</feature>
<feature type="transmembrane region" description="Helical" evidence="1">
    <location>
        <begin position="165"/>
        <end position="182"/>
    </location>
</feature>
<keyword evidence="1" id="KW-0812">Transmembrane</keyword>
<organism evidence="2 3">
    <name type="scientific">Nocardioides baculatus</name>
    <dbReference type="NCBI Taxonomy" id="2801337"/>
    <lineage>
        <taxon>Bacteria</taxon>
        <taxon>Bacillati</taxon>
        <taxon>Actinomycetota</taxon>
        <taxon>Actinomycetes</taxon>
        <taxon>Propionibacteriales</taxon>
        <taxon>Nocardioidaceae</taxon>
        <taxon>Nocardioides</taxon>
    </lineage>
</organism>
<dbReference type="PANTHER" id="PTHR37422:SF13">
    <property type="entry name" value="LIPOPOLYSACCHARIDE BIOSYNTHESIS PROTEIN PA4999-RELATED"/>
    <property type="match status" value="1"/>
</dbReference>
<evidence type="ECO:0008006" key="4">
    <source>
        <dbReference type="Google" id="ProtNLM"/>
    </source>
</evidence>
<dbReference type="Proteomes" id="UP000636918">
    <property type="component" value="Unassembled WGS sequence"/>
</dbReference>
<accession>A0ABS1LBP8</accession>
<reference evidence="2 3" key="1">
    <citation type="submission" date="2021-01" db="EMBL/GenBank/DDBJ databases">
        <title>Genome seq and assembly of Nocardiodes sp. G10.</title>
        <authorList>
            <person name="Chhetri G."/>
        </authorList>
    </citation>
    <scope>NUCLEOTIDE SEQUENCE [LARGE SCALE GENOMIC DNA]</scope>
    <source>
        <strain evidence="2 3">G10</strain>
    </source>
</reference>
<feature type="transmembrane region" description="Helical" evidence="1">
    <location>
        <begin position="41"/>
        <end position="62"/>
    </location>
</feature>